<evidence type="ECO:0000256" key="7">
    <source>
        <dbReference type="ARBA" id="ARBA00022737"/>
    </source>
</evidence>
<reference evidence="13" key="1">
    <citation type="journal article" date="2022" name="Plant J.">
        <title>Strategies of tolerance reflected in two North American maple genomes.</title>
        <authorList>
            <person name="McEvoy S.L."/>
            <person name="Sezen U.U."/>
            <person name="Trouern-Trend A."/>
            <person name="McMahon S.M."/>
            <person name="Schaberg P.G."/>
            <person name="Yang J."/>
            <person name="Wegrzyn J.L."/>
            <person name="Swenson N.G."/>
        </authorList>
    </citation>
    <scope>NUCLEOTIDE SEQUENCE</scope>
    <source>
        <strain evidence="13">91603</strain>
    </source>
</reference>
<dbReference type="InterPro" id="IPR051502">
    <property type="entry name" value="RLP_Defense_Trigger"/>
</dbReference>
<evidence type="ECO:0000256" key="8">
    <source>
        <dbReference type="ARBA" id="ARBA00022989"/>
    </source>
</evidence>
<keyword evidence="7" id="KW-0677">Repeat</keyword>
<dbReference type="EMBL" id="JAJSOW010000107">
    <property type="protein sequence ID" value="KAI9156828.1"/>
    <property type="molecule type" value="Genomic_DNA"/>
</dbReference>
<comment type="caution">
    <text evidence="13">The sequence shown here is derived from an EMBL/GenBank/DDBJ whole genome shotgun (WGS) entry which is preliminary data.</text>
</comment>
<evidence type="ECO:0000313" key="14">
    <source>
        <dbReference type="Proteomes" id="UP001064489"/>
    </source>
</evidence>
<dbReference type="GO" id="GO:0005886">
    <property type="term" value="C:plasma membrane"/>
    <property type="evidence" value="ECO:0007669"/>
    <property type="project" value="UniProtKB-SubCell"/>
</dbReference>
<accession>A0AAD5NH55</accession>
<proteinExistence type="inferred from homology"/>
<evidence type="ECO:0000256" key="3">
    <source>
        <dbReference type="ARBA" id="ARBA00022475"/>
    </source>
</evidence>
<gene>
    <name evidence="13" type="ORF">LWI28_012790</name>
</gene>
<keyword evidence="14" id="KW-1185">Reference proteome</keyword>
<keyword evidence="3" id="KW-1003">Cell membrane</keyword>
<dbReference type="Pfam" id="PF00560">
    <property type="entry name" value="LRR_1"/>
    <property type="match status" value="3"/>
</dbReference>
<keyword evidence="6" id="KW-0732">Signal</keyword>
<dbReference type="InterPro" id="IPR032675">
    <property type="entry name" value="LRR_dom_sf"/>
</dbReference>
<keyword evidence="8" id="KW-1133">Transmembrane helix</keyword>
<protein>
    <submittedName>
        <fullName evidence="13">Uncharacterized protein</fullName>
    </submittedName>
</protein>
<dbReference type="PANTHER" id="PTHR48062:SF52">
    <property type="entry name" value="RECEPTOR-LIKE PROTEIN 8-RELATED"/>
    <property type="match status" value="1"/>
</dbReference>
<evidence type="ECO:0000256" key="1">
    <source>
        <dbReference type="ARBA" id="ARBA00004236"/>
    </source>
</evidence>
<dbReference type="PANTHER" id="PTHR48062">
    <property type="entry name" value="RECEPTOR-LIKE PROTEIN 14"/>
    <property type="match status" value="1"/>
</dbReference>
<sequence>MVDVGGGWFGEEMRRLRQVHDRMTITAPAWWTAETKGACSTKLAVWFVYGWRLKMKTSNGVRHLAVAEVRPSEGHRALKADLATATPEGPSAQGEPEASAGQKQVPEALQASDEYRCDPSEIGASELVKNSFEGSIPSSMGEMKSLKVLDLLSNNLSRELPKPFISGCPSLVFLKLSNNNFHGEIFPQFMNMAQLKVLNLDNNQFSGKIKDGLWKARFLSLLDLSSNRFFGEIPHWFGNFSDLSDIILLNNLLEGGVFVRLSNLGRLNILDIS</sequence>
<comment type="subcellular location">
    <subcellularLocation>
        <location evidence="1">Cell membrane</location>
    </subcellularLocation>
    <subcellularLocation>
        <location evidence="11">Endomembrane system</location>
        <topology evidence="11">Single-pass membrane protein</topology>
    </subcellularLocation>
</comment>
<evidence type="ECO:0000256" key="12">
    <source>
        <dbReference type="SAM" id="MobiDB-lite"/>
    </source>
</evidence>
<evidence type="ECO:0000313" key="13">
    <source>
        <dbReference type="EMBL" id="KAI9156828.1"/>
    </source>
</evidence>
<evidence type="ECO:0000256" key="11">
    <source>
        <dbReference type="ARBA" id="ARBA00037847"/>
    </source>
</evidence>
<evidence type="ECO:0000256" key="5">
    <source>
        <dbReference type="ARBA" id="ARBA00022692"/>
    </source>
</evidence>
<dbReference type="FunFam" id="3.80.10.10:FF:000383">
    <property type="entry name" value="Leucine-rich repeat receptor protein kinase EMS1"/>
    <property type="match status" value="1"/>
</dbReference>
<evidence type="ECO:0000256" key="6">
    <source>
        <dbReference type="ARBA" id="ARBA00022729"/>
    </source>
</evidence>
<evidence type="ECO:0000256" key="4">
    <source>
        <dbReference type="ARBA" id="ARBA00022614"/>
    </source>
</evidence>
<keyword evidence="9" id="KW-0472">Membrane</keyword>
<keyword evidence="4" id="KW-0433">Leucine-rich repeat</keyword>
<evidence type="ECO:0000256" key="9">
    <source>
        <dbReference type="ARBA" id="ARBA00023136"/>
    </source>
</evidence>
<dbReference type="Proteomes" id="UP001064489">
    <property type="component" value="Chromosome 12"/>
</dbReference>
<keyword evidence="5" id="KW-0812">Transmembrane</keyword>
<evidence type="ECO:0000256" key="10">
    <source>
        <dbReference type="ARBA" id="ARBA00023170"/>
    </source>
</evidence>
<dbReference type="AlphaFoldDB" id="A0AAD5NH55"/>
<keyword evidence="10" id="KW-0675">Receptor</keyword>
<organism evidence="13 14">
    <name type="scientific">Acer negundo</name>
    <name type="common">Box elder</name>
    <dbReference type="NCBI Taxonomy" id="4023"/>
    <lineage>
        <taxon>Eukaryota</taxon>
        <taxon>Viridiplantae</taxon>
        <taxon>Streptophyta</taxon>
        <taxon>Embryophyta</taxon>
        <taxon>Tracheophyta</taxon>
        <taxon>Spermatophyta</taxon>
        <taxon>Magnoliopsida</taxon>
        <taxon>eudicotyledons</taxon>
        <taxon>Gunneridae</taxon>
        <taxon>Pentapetalae</taxon>
        <taxon>rosids</taxon>
        <taxon>malvids</taxon>
        <taxon>Sapindales</taxon>
        <taxon>Sapindaceae</taxon>
        <taxon>Hippocastanoideae</taxon>
        <taxon>Acereae</taxon>
        <taxon>Acer</taxon>
    </lineage>
</organism>
<dbReference type="Gene3D" id="3.80.10.10">
    <property type="entry name" value="Ribonuclease Inhibitor"/>
    <property type="match status" value="1"/>
</dbReference>
<feature type="region of interest" description="Disordered" evidence="12">
    <location>
        <begin position="85"/>
        <end position="107"/>
    </location>
</feature>
<dbReference type="InterPro" id="IPR001611">
    <property type="entry name" value="Leu-rich_rpt"/>
</dbReference>
<dbReference type="SUPFAM" id="SSF52058">
    <property type="entry name" value="L domain-like"/>
    <property type="match status" value="1"/>
</dbReference>
<evidence type="ECO:0000256" key="2">
    <source>
        <dbReference type="ARBA" id="ARBA00009592"/>
    </source>
</evidence>
<name>A0AAD5NH55_ACENE</name>
<reference evidence="13" key="2">
    <citation type="submission" date="2023-02" db="EMBL/GenBank/DDBJ databases">
        <authorList>
            <person name="Swenson N.G."/>
            <person name="Wegrzyn J.L."/>
            <person name="Mcevoy S.L."/>
        </authorList>
    </citation>
    <scope>NUCLEOTIDE SEQUENCE</scope>
    <source>
        <strain evidence="13">91603</strain>
        <tissue evidence="13">Leaf</tissue>
    </source>
</reference>
<comment type="similarity">
    <text evidence="2">Belongs to the RLP family.</text>
</comment>